<dbReference type="PANTHER" id="PTHR32385:SF22">
    <property type="entry name" value="MANNOSYL PHOSPHORYLINOSITOL CERAMIDE SYNTHASE SUR1"/>
    <property type="match status" value="1"/>
</dbReference>
<evidence type="ECO:0000313" key="2">
    <source>
        <dbReference type="Proteomes" id="UP000215355"/>
    </source>
</evidence>
<dbReference type="GO" id="GO:0051999">
    <property type="term" value="P:mannosyl-inositol phosphorylceramide biosynthetic process"/>
    <property type="evidence" value="ECO:0007669"/>
    <property type="project" value="TreeGrafter"/>
</dbReference>
<evidence type="ECO:0000313" key="1">
    <source>
        <dbReference type="EMBL" id="SNV51347.1"/>
    </source>
</evidence>
<dbReference type="InterPro" id="IPR029044">
    <property type="entry name" value="Nucleotide-diphossugar_trans"/>
</dbReference>
<dbReference type="AlphaFoldDB" id="A0AAJ5C0M0"/>
<dbReference type="KEGG" id="smiz:4412673_02355"/>
<dbReference type="GO" id="GO:0016020">
    <property type="term" value="C:membrane"/>
    <property type="evidence" value="ECO:0007669"/>
    <property type="project" value="GOC"/>
</dbReference>
<dbReference type="Proteomes" id="UP000215355">
    <property type="component" value="Chromosome 1"/>
</dbReference>
<name>A0AAJ5C0M0_9SPHI</name>
<gene>
    <name evidence="1" type="ORF">SAMEA4412673_02355</name>
</gene>
<sequence>MYKYKSAMKELRSFFMLVKCFLVNIFPENTLPDFVGERVLKISNRKVNNDKKEFPKIIWMYWETDNLPCYVKKIIEHVISKNPDFVVNLLNNDSVKEYLPDLKVIGEMPIANKTDLIRLNLLYNYGGIWIDSTTIFNEDLSWVIQLNAKESFDIIGYYKETSTIDFKYPVIESWFLASRSGNKLIELWLKALSPLAILGAKKYFELLKSRSDYLAIKQNINRPEYLLVYLAQQIALREYELFNLFLKKSEDSAFLLQESRGWKNYEINYALCRAPMKNPHIPIVKLTSGDRLLIEKFYKYNLIRRKSILGLVCVDK</sequence>
<dbReference type="Gene3D" id="3.90.550.20">
    <property type="match status" value="1"/>
</dbReference>
<dbReference type="InterPro" id="IPR008441">
    <property type="entry name" value="AfumC-like_glycosyl_Trfase"/>
</dbReference>
<keyword evidence="1" id="KW-0808">Transferase</keyword>
<dbReference type="InterPro" id="IPR051706">
    <property type="entry name" value="Glycosyltransferase_domain"/>
</dbReference>
<dbReference type="GO" id="GO:0000030">
    <property type="term" value="F:mannosyltransferase activity"/>
    <property type="evidence" value="ECO:0007669"/>
    <property type="project" value="TreeGrafter"/>
</dbReference>
<organism evidence="1 2">
    <name type="scientific">Sphingobacterium mizutaii</name>
    <dbReference type="NCBI Taxonomy" id="1010"/>
    <lineage>
        <taxon>Bacteria</taxon>
        <taxon>Pseudomonadati</taxon>
        <taxon>Bacteroidota</taxon>
        <taxon>Sphingobacteriia</taxon>
        <taxon>Sphingobacteriales</taxon>
        <taxon>Sphingobacteriaceae</taxon>
        <taxon>Sphingobacterium</taxon>
    </lineage>
</organism>
<dbReference type="Pfam" id="PF05704">
    <property type="entry name" value="Caps_synth"/>
    <property type="match status" value="1"/>
</dbReference>
<keyword evidence="1" id="KW-0328">Glycosyltransferase</keyword>
<proteinExistence type="predicted"/>
<reference evidence="1 2" key="1">
    <citation type="submission" date="2017-06" db="EMBL/GenBank/DDBJ databases">
        <authorList>
            <consortium name="Pathogen Informatics"/>
        </authorList>
    </citation>
    <scope>NUCLEOTIDE SEQUENCE [LARGE SCALE GENOMIC DNA]</scope>
    <source>
        <strain evidence="1 2">NCTC12149</strain>
    </source>
</reference>
<dbReference type="PANTHER" id="PTHR32385">
    <property type="entry name" value="MANNOSYL PHOSPHORYLINOSITOL CERAMIDE SYNTHASE"/>
    <property type="match status" value="1"/>
</dbReference>
<dbReference type="EMBL" id="LT906468">
    <property type="protein sequence ID" value="SNV51347.1"/>
    <property type="molecule type" value="Genomic_DNA"/>
</dbReference>
<protein>
    <submittedName>
        <fullName evidence="1">Mannosyltransferase OCH1 and related enzymes</fullName>
    </submittedName>
</protein>
<accession>A0AAJ5C0M0</accession>
<dbReference type="SUPFAM" id="SSF53448">
    <property type="entry name" value="Nucleotide-diphospho-sugar transferases"/>
    <property type="match status" value="1"/>
</dbReference>